<sequence length="90" mass="9897">MLYGTAVGNGLTRYSIQRKHLCGGVSATYYVHLYCGYAGAYHGEFANFLVQNGEAVARKHNVSLHELKHDECMVECIPGVSIQAARDPHT</sequence>
<keyword evidence="2" id="KW-1185">Reference proteome</keyword>
<dbReference type="Proteomes" id="UP000250043">
    <property type="component" value="Unassembled WGS sequence"/>
</dbReference>
<dbReference type="AlphaFoldDB" id="A0A8E2DNV0"/>
<reference evidence="1 2" key="1">
    <citation type="submission" date="2016-07" db="EMBL/GenBank/DDBJ databases">
        <title>Draft genome of the white-rot fungus Obba rivulosa 3A-2.</title>
        <authorList>
            <consortium name="DOE Joint Genome Institute"/>
            <person name="Miettinen O."/>
            <person name="Riley R."/>
            <person name="Acob R."/>
            <person name="Barry K."/>
            <person name="Cullen D."/>
            <person name="De Vries R."/>
            <person name="Hainaut M."/>
            <person name="Hatakka A."/>
            <person name="Henrissat B."/>
            <person name="Hilden K."/>
            <person name="Kuo R."/>
            <person name="Labutti K."/>
            <person name="Lipzen A."/>
            <person name="Makela M.R."/>
            <person name="Sandor L."/>
            <person name="Spatafora J.W."/>
            <person name="Grigoriev I.V."/>
            <person name="Hibbett D.S."/>
        </authorList>
    </citation>
    <scope>NUCLEOTIDE SEQUENCE [LARGE SCALE GENOMIC DNA]</scope>
    <source>
        <strain evidence="1 2">3A-2</strain>
    </source>
</reference>
<protein>
    <submittedName>
        <fullName evidence="1">Uncharacterized protein</fullName>
    </submittedName>
</protein>
<evidence type="ECO:0000313" key="2">
    <source>
        <dbReference type="Proteomes" id="UP000250043"/>
    </source>
</evidence>
<name>A0A8E2DNV0_9APHY</name>
<proteinExistence type="predicted"/>
<accession>A0A8E2DNV0</accession>
<organism evidence="1 2">
    <name type="scientific">Obba rivulosa</name>
    <dbReference type="NCBI Taxonomy" id="1052685"/>
    <lineage>
        <taxon>Eukaryota</taxon>
        <taxon>Fungi</taxon>
        <taxon>Dikarya</taxon>
        <taxon>Basidiomycota</taxon>
        <taxon>Agaricomycotina</taxon>
        <taxon>Agaricomycetes</taxon>
        <taxon>Polyporales</taxon>
        <taxon>Gelatoporiaceae</taxon>
        <taxon>Obba</taxon>
    </lineage>
</organism>
<dbReference type="EMBL" id="KV722383">
    <property type="protein sequence ID" value="OCH91573.1"/>
    <property type="molecule type" value="Genomic_DNA"/>
</dbReference>
<evidence type="ECO:0000313" key="1">
    <source>
        <dbReference type="EMBL" id="OCH91573.1"/>
    </source>
</evidence>
<gene>
    <name evidence="1" type="ORF">OBBRIDRAFT_792171</name>
</gene>